<accession>A0ABU9SX12</accession>
<dbReference type="SUPFAM" id="SSF52151">
    <property type="entry name" value="FabD/lysophospholipase-like"/>
    <property type="match status" value="1"/>
</dbReference>
<dbReference type="Proteomes" id="UP001461163">
    <property type="component" value="Unassembled WGS sequence"/>
</dbReference>
<proteinExistence type="predicted"/>
<evidence type="ECO:0000256" key="2">
    <source>
        <dbReference type="PROSITE-ProRule" id="PRU01161"/>
    </source>
</evidence>
<evidence type="ECO:0000313" key="5">
    <source>
        <dbReference type="Proteomes" id="UP001461163"/>
    </source>
</evidence>
<feature type="short sequence motif" description="DGA/G" evidence="2">
    <location>
        <begin position="248"/>
        <end position="250"/>
    </location>
</feature>
<name>A0ABU9SX12_9ALTE</name>
<dbReference type="PROSITE" id="PS51635">
    <property type="entry name" value="PNPLA"/>
    <property type="match status" value="1"/>
</dbReference>
<feature type="domain" description="PNPLA" evidence="3">
    <location>
        <begin position="7"/>
        <end position="261"/>
    </location>
</feature>
<dbReference type="Pfam" id="PF01734">
    <property type="entry name" value="Patatin"/>
    <property type="match status" value="1"/>
</dbReference>
<dbReference type="EMBL" id="JBBMQS010000007">
    <property type="protein sequence ID" value="MEM5498422.1"/>
    <property type="molecule type" value="Genomic_DNA"/>
</dbReference>
<protein>
    <submittedName>
        <fullName evidence="4">Patatin-like phospholipase family protein</fullName>
    </submittedName>
</protein>
<gene>
    <name evidence="4" type="ORF">WNY77_13520</name>
</gene>
<feature type="active site" description="Proton acceptor" evidence="2">
    <location>
        <position position="248"/>
    </location>
</feature>
<keyword evidence="5" id="KW-1185">Reference proteome</keyword>
<keyword evidence="2" id="KW-0442">Lipid degradation</keyword>
<reference evidence="4 5" key="1">
    <citation type="submission" date="2024-03" db="EMBL/GenBank/DDBJ databases">
        <title>Community enrichment and isolation of bacterial strains for fucoidan degradation.</title>
        <authorList>
            <person name="Sichert A."/>
        </authorList>
    </citation>
    <scope>NUCLEOTIDE SEQUENCE [LARGE SCALE GENOMIC DNA]</scope>
    <source>
        <strain evidence="4 5">AS12</strain>
    </source>
</reference>
<evidence type="ECO:0000259" key="3">
    <source>
        <dbReference type="PROSITE" id="PS51635"/>
    </source>
</evidence>
<keyword evidence="2" id="KW-0378">Hydrolase</keyword>
<dbReference type="RefSeq" id="WP_342882012.1">
    <property type="nucleotide sequence ID" value="NZ_JBBMQS010000007.1"/>
</dbReference>
<feature type="short sequence motif" description="GXSXG" evidence="2">
    <location>
        <begin position="50"/>
        <end position="54"/>
    </location>
</feature>
<evidence type="ECO:0000256" key="1">
    <source>
        <dbReference type="ARBA" id="ARBA00023098"/>
    </source>
</evidence>
<feature type="active site" description="Nucleophile" evidence="2">
    <location>
        <position position="52"/>
    </location>
</feature>
<dbReference type="Gene3D" id="3.40.1090.10">
    <property type="entry name" value="Cytosolic phospholipase A2 catalytic domain"/>
    <property type="match status" value="2"/>
</dbReference>
<organism evidence="4 5">
    <name type="scientific">Paraglaciecola mesophila</name>
    <dbReference type="NCBI Taxonomy" id="197222"/>
    <lineage>
        <taxon>Bacteria</taxon>
        <taxon>Pseudomonadati</taxon>
        <taxon>Pseudomonadota</taxon>
        <taxon>Gammaproteobacteria</taxon>
        <taxon>Alteromonadales</taxon>
        <taxon>Alteromonadaceae</taxon>
        <taxon>Paraglaciecola</taxon>
    </lineage>
</organism>
<comment type="caution">
    <text evidence="4">The sequence shown here is derived from an EMBL/GenBank/DDBJ whole genome shotgun (WGS) entry which is preliminary data.</text>
</comment>
<evidence type="ECO:0000313" key="4">
    <source>
        <dbReference type="EMBL" id="MEM5498422.1"/>
    </source>
</evidence>
<comment type="caution">
    <text evidence="2">Lacks conserved residue(s) required for the propagation of feature annotation.</text>
</comment>
<keyword evidence="1 2" id="KW-0443">Lipid metabolism</keyword>
<dbReference type="InterPro" id="IPR016035">
    <property type="entry name" value="Acyl_Trfase/lysoPLipase"/>
</dbReference>
<dbReference type="InterPro" id="IPR002641">
    <property type="entry name" value="PNPLA_dom"/>
</dbReference>
<sequence length="571" mass="64217">MTYKVAIAISGAVSLGSYEAGTMYEIINAIKLHNESNPSDQRIKIDVMTGASAGGMTAALIAQKLLYESNSLTGALTNVGYLAWVKKVHIDGLLTTHDNDNENTSILSSGFVDSIARNLILGRYESTSIPSKVPHPASATTIKLGLALSNLNGVDYARDIFTATHDGLTGDKFIETRHQDRLTLTLGENDDNQNTWQKIADTSRACGAFPFAFSPVALFRRFEESDYQGRGAEDFSAVKPDGKFTYIDGGAFNNYPLGMARELAKSNDKDPLDYAKRFYFYISPSSKTSTMDLTTDADSPAFKMMDVAKSAAKGIFAQSRFQDWMMTDKINHKVKLLDERAKQIVDIVTSSTKTAVKRLAQTSKELCTEIYKDTTANDEQLDDAIERLTLQYKEDFADYVNATQEEKDAWIYSIALLEKSAGLNDFDIMNVYTITAKPEDLASEKVMSFMGFFEERFRHHDYMRGRLNATNVILHILESRQDSKKAKDHLPLNIDSAFYRAQKKELEDILIDPKLGNVTPKNAARAARERLYERVKDRYYAIAKQMGMNWLLRVGLYNLYIKKRLKGYFEL</sequence>